<dbReference type="EMBL" id="CADCUH010000087">
    <property type="protein sequence ID" value="CAA9340106.1"/>
    <property type="molecule type" value="Genomic_DNA"/>
</dbReference>
<gene>
    <name evidence="2" type="ORF">AVDCRST_MAG36-1363</name>
</gene>
<organism evidence="2">
    <name type="scientific">uncultured Nocardioidaceae bacterium</name>
    <dbReference type="NCBI Taxonomy" id="253824"/>
    <lineage>
        <taxon>Bacteria</taxon>
        <taxon>Bacillati</taxon>
        <taxon>Actinomycetota</taxon>
        <taxon>Actinomycetes</taxon>
        <taxon>Propionibacteriales</taxon>
        <taxon>Nocardioidaceae</taxon>
        <taxon>environmental samples</taxon>
    </lineage>
</organism>
<dbReference type="AlphaFoldDB" id="A0A6J4LT39"/>
<sequence length="56" mass="5751">WPPSPSRRMPRVMSSSSPLPQSRSPPSMSRSTGPAGVGTRSEPGAGSTVVRTASEA</sequence>
<name>A0A6J4LT39_9ACTN</name>
<feature type="region of interest" description="Disordered" evidence="1">
    <location>
        <begin position="1"/>
        <end position="56"/>
    </location>
</feature>
<feature type="non-terminal residue" evidence="2">
    <location>
        <position position="1"/>
    </location>
</feature>
<accession>A0A6J4LT39</accession>
<feature type="non-terminal residue" evidence="2">
    <location>
        <position position="56"/>
    </location>
</feature>
<proteinExistence type="predicted"/>
<feature type="compositionally biased region" description="Low complexity" evidence="1">
    <location>
        <begin position="11"/>
        <end position="31"/>
    </location>
</feature>
<reference evidence="2" key="1">
    <citation type="submission" date="2020-02" db="EMBL/GenBank/DDBJ databases">
        <authorList>
            <person name="Meier V. D."/>
        </authorList>
    </citation>
    <scope>NUCLEOTIDE SEQUENCE</scope>
    <source>
        <strain evidence="2">AVDCRST_MAG36</strain>
    </source>
</reference>
<evidence type="ECO:0000313" key="2">
    <source>
        <dbReference type="EMBL" id="CAA9340106.1"/>
    </source>
</evidence>
<protein>
    <submittedName>
        <fullName evidence="2">Uncharacterized protein</fullName>
    </submittedName>
</protein>
<evidence type="ECO:0000256" key="1">
    <source>
        <dbReference type="SAM" id="MobiDB-lite"/>
    </source>
</evidence>